<dbReference type="InterPro" id="IPR018378">
    <property type="entry name" value="C-type_lectin_CS"/>
</dbReference>
<comment type="caution">
    <text evidence="6">The sequence shown here is derived from an EMBL/GenBank/DDBJ whole genome shotgun (WGS) entry which is preliminary data.</text>
</comment>
<dbReference type="CDD" id="cd00037">
    <property type="entry name" value="CLECT"/>
    <property type="match status" value="2"/>
</dbReference>
<feature type="chain" id="PRO_5042010455" description="C-type lectin domain-containing protein" evidence="4">
    <location>
        <begin position="18"/>
        <end position="800"/>
    </location>
</feature>
<dbReference type="EMBL" id="JAQMWT010000586">
    <property type="protein sequence ID" value="KAJ8599154.1"/>
    <property type="molecule type" value="Genomic_DNA"/>
</dbReference>
<dbReference type="SMART" id="SM00034">
    <property type="entry name" value="CLECT"/>
    <property type="match status" value="3"/>
</dbReference>
<keyword evidence="3" id="KW-1133">Transmembrane helix</keyword>
<keyword evidence="4" id="KW-0732">Signal</keyword>
<evidence type="ECO:0000256" key="4">
    <source>
        <dbReference type="SAM" id="SignalP"/>
    </source>
</evidence>
<dbReference type="Pfam" id="PF00059">
    <property type="entry name" value="Lectin_C"/>
    <property type="match status" value="3"/>
</dbReference>
<feature type="domain" description="C-type lectin" evidence="5">
    <location>
        <begin position="237"/>
        <end position="355"/>
    </location>
</feature>
<dbReference type="PROSITE" id="PS51257">
    <property type="entry name" value="PROKAR_LIPOPROTEIN"/>
    <property type="match status" value="1"/>
</dbReference>
<keyword evidence="3" id="KW-0472">Membrane</keyword>
<dbReference type="InterPro" id="IPR016187">
    <property type="entry name" value="CTDL_fold"/>
</dbReference>
<dbReference type="SUPFAM" id="SSF56436">
    <property type="entry name" value="C-type lectin-like"/>
    <property type="match status" value="3"/>
</dbReference>
<feature type="transmembrane region" description="Helical" evidence="3">
    <location>
        <begin position="667"/>
        <end position="688"/>
    </location>
</feature>
<dbReference type="Proteomes" id="UP001230188">
    <property type="component" value="Unassembled WGS sequence"/>
</dbReference>
<evidence type="ECO:0000259" key="5">
    <source>
        <dbReference type="PROSITE" id="PS50041"/>
    </source>
</evidence>
<keyword evidence="7" id="KW-1185">Reference proteome</keyword>
<evidence type="ECO:0000313" key="6">
    <source>
        <dbReference type="EMBL" id="KAJ8599154.1"/>
    </source>
</evidence>
<keyword evidence="3" id="KW-0812">Transmembrane</keyword>
<reference evidence="6" key="1">
    <citation type="submission" date="2023-01" db="EMBL/GenBank/DDBJ databases">
        <title>Metagenome sequencing of chrysophaentin producing Chrysophaeum taylorii.</title>
        <authorList>
            <person name="Davison J."/>
            <person name="Bewley C."/>
        </authorList>
    </citation>
    <scope>NUCLEOTIDE SEQUENCE</scope>
    <source>
        <strain evidence="6">NIES-1699</strain>
    </source>
</reference>
<sequence>MVRWIATVVVVVPAALGACPSGWSGSDGSACFKIPESEATFVECQEKVCSSEGGTLASIHSDEEQEAVEALMRESRAPRVFLGLFEAGADESGEWRWVDGSTPDYANWNSLEPNECTDEDCAIFMPVWLPDGWSDASCTLEARCLCRLGGEPSDEFESQKASLDQNDNDYASCGDDDICAQGGFGGDALTPEQIAYEDVTCAEATDLAWAPCCCGFAEFCCDKDECSGCEAPFSGPSEDACFYVSTTYHSFVECEDLCEGMGGTLASIRGAEEEAWLEAAVGLGVAYIGAFEAGPDESGDWRWVDGGSLATTYSRWAPGDPDDWCVDEDCALFAPAYFPGWVDASCGLEDSAVCICRAGGAPSAPYESARASLERAAPNYDECDDDDDHHHQQSVDDDSSSSSSSYCVENGFDAGAWTPNVRAYPPPPQASSHPLESDDGYSQGLCGFAAWERDGAWARCCCGDQAYCCPDGEEASNCMASPNYNPDCPRGFNGPGVGSGCFELAPKKATFVGCHDECAKIGAELASVRSSTEMTFVRDMLEAESAAAFVGLFEYGEDESGDWRWVDGSTSGFDGWALGQPDNWCLDEDCAVLAPDERQNWIDASCTLEAFCLCRSGEAATADFIASIDELNDASADYTYCDAAEAEDNEERLILHKLKDLAREVTAILALVCVLLVAAVVAAVFLVMRHRAALRAMREDPMPAYGVELATPTTITSAYNNLIPRESRAAAREVTAILALVCVLLVAAVVAAVFLVMRHRAALRAMREDPMPAYGVELATPTTITSAYNNLIPRESRAAV</sequence>
<feature type="signal peptide" evidence="4">
    <location>
        <begin position="1"/>
        <end position="17"/>
    </location>
</feature>
<accession>A0AAD7U7D7</accession>
<evidence type="ECO:0000313" key="7">
    <source>
        <dbReference type="Proteomes" id="UP001230188"/>
    </source>
</evidence>
<evidence type="ECO:0000256" key="3">
    <source>
        <dbReference type="SAM" id="Phobius"/>
    </source>
</evidence>
<evidence type="ECO:0000256" key="2">
    <source>
        <dbReference type="SAM" id="MobiDB-lite"/>
    </source>
</evidence>
<dbReference type="PROSITE" id="PS00615">
    <property type="entry name" value="C_TYPE_LECTIN_1"/>
    <property type="match status" value="1"/>
</dbReference>
<evidence type="ECO:0000256" key="1">
    <source>
        <dbReference type="ARBA" id="ARBA00023157"/>
    </source>
</evidence>
<dbReference type="InterPro" id="IPR001304">
    <property type="entry name" value="C-type_lectin-like"/>
</dbReference>
<gene>
    <name evidence="6" type="ORF">CTAYLR_008300</name>
</gene>
<dbReference type="InterPro" id="IPR050111">
    <property type="entry name" value="C-type_lectin/snaclec_domain"/>
</dbReference>
<dbReference type="Gene3D" id="3.10.100.10">
    <property type="entry name" value="Mannose-Binding Protein A, subunit A"/>
    <property type="match status" value="3"/>
</dbReference>
<organism evidence="6 7">
    <name type="scientific">Chrysophaeum taylorii</name>
    <dbReference type="NCBI Taxonomy" id="2483200"/>
    <lineage>
        <taxon>Eukaryota</taxon>
        <taxon>Sar</taxon>
        <taxon>Stramenopiles</taxon>
        <taxon>Ochrophyta</taxon>
        <taxon>Pelagophyceae</taxon>
        <taxon>Pelagomonadales</taxon>
        <taxon>Pelagomonadaceae</taxon>
        <taxon>Chrysophaeum</taxon>
    </lineage>
</organism>
<proteinExistence type="predicted"/>
<dbReference type="PANTHER" id="PTHR22803">
    <property type="entry name" value="MANNOSE, PHOSPHOLIPASE, LECTIN RECEPTOR RELATED"/>
    <property type="match status" value="1"/>
</dbReference>
<protein>
    <recommendedName>
        <fullName evidence="5">C-type lectin domain-containing protein</fullName>
    </recommendedName>
</protein>
<feature type="region of interest" description="Disordered" evidence="2">
    <location>
        <begin position="379"/>
        <end position="406"/>
    </location>
</feature>
<keyword evidence="1" id="KW-1015">Disulfide bond</keyword>
<feature type="domain" description="C-type lectin" evidence="5">
    <location>
        <begin position="497"/>
        <end position="615"/>
    </location>
</feature>
<feature type="transmembrane region" description="Helical" evidence="3">
    <location>
        <begin position="734"/>
        <end position="757"/>
    </location>
</feature>
<dbReference type="AlphaFoldDB" id="A0AAD7U7D7"/>
<dbReference type="PROSITE" id="PS50041">
    <property type="entry name" value="C_TYPE_LECTIN_2"/>
    <property type="match status" value="3"/>
</dbReference>
<feature type="domain" description="C-type lectin" evidence="5">
    <location>
        <begin position="27"/>
        <end position="147"/>
    </location>
</feature>
<name>A0AAD7U7D7_9STRA</name>
<dbReference type="InterPro" id="IPR016186">
    <property type="entry name" value="C-type_lectin-like/link_sf"/>
</dbReference>